<dbReference type="InterPro" id="IPR021656">
    <property type="entry name" value="C2-C2_1"/>
</dbReference>
<dbReference type="GO" id="GO:0005856">
    <property type="term" value="C:cytoskeleton"/>
    <property type="evidence" value="ECO:0007669"/>
    <property type="project" value="UniProtKB-ARBA"/>
</dbReference>
<dbReference type="InterPro" id="IPR031139">
    <property type="entry name" value="RPGRIP1_fam"/>
</dbReference>
<dbReference type="SMART" id="SM00239">
    <property type="entry name" value="C2"/>
    <property type="match status" value="2"/>
</dbReference>
<sequence length="1177" mass="135754">MKPNLSRGKNRDLEEIKEEKNVHALDDSSEEEITTKSAKKSKKSPFKKPRGMKNGVKGGNTNNVLSLAQRAEKYYDLSEENARLKKHQTELDEDIKRMASRLKRIKSLISKERKLAGGVLGNEFEKELDVIIDENIEFKAETKKLKATIKTMKAEMKTKNVYTSSKSIGSKSKASSKSGEDDEARVEIINKLKDRLKENMKIIESLREENIILRNGKPDVQASRDLLVKLEKNDTEVVRMQCSLQEVTANYEALNVVLEKCKQKNNSLLDEIRDKKEQIINLTAQITALERTQGAVDDLKEQLKESDQEKTDLENRLKDLLTEPFLKRESGTSSQNRIAKLEMERDEKKKIIKNLKEKILGHEEKSAKMEAVVEIEERKAKDFEEKYQELKMKYEGDGELSIENVQRQLMRIDDNAFRQTMKDLNYQGTEPNWDQNYEDGVDDIDIKDPKSLLKEIERLRLSKRDIAAELEKMQQMLKLQSDLEGEKVALVKEEAEDLRNKVKANEIKIKDLALQLDIKQKENAELRKALAGKGFTGMIGGKDFHLEKASDNMSEFSEMTDETQLDYQENKLELVIESGEFHSNSLVQMLGKSKINDTTFNTFLTLSFYDHDTQATELKTGFSPLYETFFSFRNKFDDFLIQYLDTKSLLIEVHQSKLNKSKIIGTANILLKDLVAIDRENPTPKKVISSYAEIMSITNSDVVIGSIKFKMRLKNDFHQAIKIYYDRKIVEAKNEMRETTKSRTKCVSIEIVECTDLVKKGTKQKKLRPFCHYQFYTFGEHMTVASKGSNPRFDDIQNYELSFKPNFIDYIDKEHLVVTVFDNSGPVPVEEDEKEQLDDENDIIGYAKVPLKLLTLNKDISGPITILNSKGEHCGVLYSKITVSEPLRKFVSHGGTGLAVTTLWENNIIQTLCESIAKDTRFREVDQIFYIFSKEKEQLTQNSFKNVALKMKCGLTENELNMFCGSSTLFDNGKKEIIDKKEFLGVFSQPLFNAFNRHKQLAVADEEEEKKRGQEIADTYKDRTDPASLIKKDKGKVFDVTREIILENINKIKDKLERHLMRKNQDLKDFWKEISKNKKDVSPKKFVTRILRVEGLFITELEAQIFYEFIDEENHGKVSYEDIAISCKDINVNVLLTRFKDKLYGDDETYLDVFEKFGTTDHDDLNARATFTMINNS</sequence>
<feature type="coiled-coil region" evidence="6">
    <location>
        <begin position="244"/>
        <end position="393"/>
    </location>
</feature>
<dbReference type="Pfam" id="PF11618">
    <property type="entry name" value="C2-C2_1"/>
    <property type="match status" value="2"/>
</dbReference>
<accession>A0AAD1XIX5</accession>
<dbReference type="PROSITE" id="PS50004">
    <property type="entry name" value="C2"/>
    <property type="match status" value="1"/>
</dbReference>
<dbReference type="AlphaFoldDB" id="A0AAD1XIX5"/>
<comment type="subcellular location">
    <subcellularLocation>
        <location evidence="1">Cell projection</location>
        <location evidence="1">Cilium</location>
    </subcellularLocation>
</comment>
<comment type="caution">
    <text evidence="9">The sequence shown here is derived from an EMBL/GenBank/DDBJ whole genome shotgun (WGS) entry which is preliminary data.</text>
</comment>
<evidence type="ECO:0000256" key="1">
    <source>
        <dbReference type="ARBA" id="ARBA00004138"/>
    </source>
</evidence>
<proteinExistence type="inferred from homology"/>
<keyword evidence="4" id="KW-0969">Cilium</keyword>
<feature type="compositionally biased region" description="Basic and acidic residues" evidence="7">
    <location>
        <begin position="9"/>
        <end position="26"/>
    </location>
</feature>
<evidence type="ECO:0000256" key="5">
    <source>
        <dbReference type="ARBA" id="ARBA00023273"/>
    </source>
</evidence>
<dbReference type="InterPro" id="IPR011992">
    <property type="entry name" value="EF-hand-dom_pair"/>
</dbReference>
<feature type="region of interest" description="Disordered" evidence="7">
    <location>
        <begin position="1"/>
        <end position="63"/>
    </location>
</feature>
<evidence type="ECO:0000256" key="2">
    <source>
        <dbReference type="ARBA" id="ARBA00006042"/>
    </source>
</evidence>
<feature type="domain" description="C2" evidence="8">
    <location>
        <begin position="726"/>
        <end position="864"/>
    </location>
</feature>
<dbReference type="SUPFAM" id="SSF47473">
    <property type="entry name" value="EF-hand"/>
    <property type="match status" value="1"/>
</dbReference>
<dbReference type="InterPro" id="IPR035892">
    <property type="entry name" value="C2_domain_sf"/>
</dbReference>
<keyword evidence="3 6" id="KW-0175">Coiled coil</keyword>
<dbReference type="SUPFAM" id="SSF49562">
    <property type="entry name" value="C2 domain (Calcium/lipid-binding domain, CaLB)"/>
    <property type="match status" value="2"/>
</dbReference>
<evidence type="ECO:0000313" key="10">
    <source>
        <dbReference type="Proteomes" id="UP001295684"/>
    </source>
</evidence>
<dbReference type="GO" id="GO:0005929">
    <property type="term" value="C:cilium"/>
    <property type="evidence" value="ECO:0007669"/>
    <property type="project" value="UniProtKB-SubCell"/>
</dbReference>
<dbReference type="PANTHER" id="PTHR14240">
    <property type="entry name" value="RETINITIS PIGMENTOSA GTPASE REGULATOR-INTERACTING PROTEIN"/>
    <property type="match status" value="1"/>
</dbReference>
<evidence type="ECO:0000259" key="8">
    <source>
        <dbReference type="PROSITE" id="PS50004"/>
    </source>
</evidence>
<feature type="compositionally biased region" description="Basic residues" evidence="7">
    <location>
        <begin position="37"/>
        <end position="51"/>
    </location>
</feature>
<name>A0AAD1XIX5_EUPCR</name>
<feature type="region of interest" description="Disordered" evidence="7">
    <location>
        <begin position="160"/>
        <end position="180"/>
    </location>
</feature>
<evidence type="ECO:0000256" key="3">
    <source>
        <dbReference type="ARBA" id="ARBA00023054"/>
    </source>
</evidence>
<dbReference type="EMBL" id="CAMPGE010014864">
    <property type="protein sequence ID" value="CAI2373513.1"/>
    <property type="molecule type" value="Genomic_DNA"/>
</dbReference>
<protein>
    <recommendedName>
        <fullName evidence="8">C2 domain-containing protein</fullName>
    </recommendedName>
</protein>
<feature type="compositionally biased region" description="Low complexity" evidence="7">
    <location>
        <begin position="164"/>
        <end position="177"/>
    </location>
</feature>
<dbReference type="Gene3D" id="2.60.40.150">
    <property type="entry name" value="C2 domain"/>
    <property type="match status" value="2"/>
</dbReference>
<evidence type="ECO:0000256" key="6">
    <source>
        <dbReference type="SAM" id="Coils"/>
    </source>
</evidence>
<gene>
    <name evidence="9" type="ORF">ECRASSUSDP1_LOCUS14859</name>
</gene>
<feature type="coiled-coil region" evidence="6">
    <location>
        <begin position="456"/>
        <end position="529"/>
    </location>
</feature>
<evidence type="ECO:0000256" key="4">
    <source>
        <dbReference type="ARBA" id="ARBA00023069"/>
    </source>
</evidence>
<dbReference type="Proteomes" id="UP001295684">
    <property type="component" value="Unassembled WGS sequence"/>
</dbReference>
<comment type="similarity">
    <text evidence="2">Belongs to the RPGRIP1 family.</text>
</comment>
<reference evidence="9" key="1">
    <citation type="submission" date="2023-07" db="EMBL/GenBank/DDBJ databases">
        <authorList>
            <consortium name="AG Swart"/>
            <person name="Singh M."/>
            <person name="Singh A."/>
            <person name="Seah K."/>
            <person name="Emmerich C."/>
        </authorList>
    </citation>
    <scope>NUCLEOTIDE SEQUENCE</scope>
    <source>
        <strain evidence="9">DP1</strain>
    </source>
</reference>
<organism evidence="9 10">
    <name type="scientific">Euplotes crassus</name>
    <dbReference type="NCBI Taxonomy" id="5936"/>
    <lineage>
        <taxon>Eukaryota</taxon>
        <taxon>Sar</taxon>
        <taxon>Alveolata</taxon>
        <taxon>Ciliophora</taxon>
        <taxon>Intramacronucleata</taxon>
        <taxon>Spirotrichea</taxon>
        <taxon>Hypotrichia</taxon>
        <taxon>Euplotida</taxon>
        <taxon>Euplotidae</taxon>
        <taxon>Moneuplotes</taxon>
    </lineage>
</organism>
<evidence type="ECO:0000313" key="9">
    <source>
        <dbReference type="EMBL" id="CAI2373513.1"/>
    </source>
</evidence>
<keyword evidence="5" id="KW-0966">Cell projection</keyword>
<dbReference type="InterPro" id="IPR000008">
    <property type="entry name" value="C2_dom"/>
</dbReference>
<evidence type="ECO:0000256" key="7">
    <source>
        <dbReference type="SAM" id="MobiDB-lite"/>
    </source>
</evidence>
<keyword evidence="10" id="KW-1185">Reference proteome</keyword>
<feature type="compositionally biased region" description="Low complexity" evidence="7">
    <location>
        <begin position="52"/>
        <end position="63"/>
    </location>
</feature>